<accession>A0A2N5SLN8</accession>
<feature type="compositionally biased region" description="Polar residues" evidence="1">
    <location>
        <begin position="130"/>
        <end position="143"/>
    </location>
</feature>
<reference evidence="2 4" key="1">
    <citation type="submission" date="2017-11" db="EMBL/GenBank/DDBJ databases">
        <title>De novo assembly and phasing of dikaryotic genomes from two isolates of Puccinia coronata f. sp. avenae, the causal agent of oat crown rust.</title>
        <authorList>
            <person name="Miller M.E."/>
            <person name="Zhang Y."/>
            <person name="Omidvar V."/>
            <person name="Sperschneider J."/>
            <person name="Schwessinger B."/>
            <person name="Raley C."/>
            <person name="Palmer J.M."/>
            <person name="Garnica D."/>
            <person name="Upadhyaya N."/>
            <person name="Rathjen J."/>
            <person name="Taylor J.M."/>
            <person name="Park R.F."/>
            <person name="Dodds P.N."/>
            <person name="Hirsch C.D."/>
            <person name="Kianian S.F."/>
            <person name="Figueroa M."/>
        </authorList>
    </citation>
    <scope>NUCLEOTIDE SEQUENCE [LARGE SCALE GENOMIC DNA]</scope>
    <source>
        <strain evidence="2">12SD80</strain>
    </source>
</reference>
<protein>
    <submittedName>
        <fullName evidence="2">Uncharacterized protein</fullName>
    </submittedName>
</protein>
<name>A0A2N5SLN8_9BASI</name>
<evidence type="ECO:0000313" key="2">
    <source>
        <dbReference type="EMBL" id="PLW14158.1"/>
    </source>
</evidence>
<organism evidence="2 4">
    <name type="scientific">Puccinia coronata f. sp. avenae</name>
    <dbReference type="NCBI Taxonomy" id="200324"/>
    <lineage>
        <taxon>Eukaryota</taxon>
        <taxon>Fungi</taxon>
        <taxon>Dikarya</taxon>
        <taxon>Basidiomycota</taxon>
        <taxon>Pucciniomycotina</taxon>
        <taxon>Pucciniomycetes</taxon>
        <taxon>Pucciniales</taxon>
        <taxon>Pucciniaceae</taxon>
        <taxon>Puccinia</taxon>
    </lineage>
</organism>
<dbReference type="Proteomes" id="UP000235392">
    <property type="component" value="Unassembled WGS sequence"/>
</dbReference>
<comment type="caution">
    <text evidence="2">The sequence shown here is derived from an EMBL/GenBank/DDBJ whole genome shotgun (WGS) entry which is preliminary data.</text>
</comment>
<dbReference type="AlphaFoldDB" id="A0A2N5SLN8"/>
<sequence length="196" mass="21237">MVLSPPWRFCLVFNQATHVPSHSFIALSPEGRSGEGAEVQEPAAGRACGARLRLDGTTYPAKDGNTQRIAKLLFTAEMDTGREQQNLARKELDAAAALLEQKKRATISMLEHKRRQNVGQSDAQEGNAENRGNTPGNDNQNPIPLSDILDGMGDTPVGFRSGASDPDLAHPQPNPADTRPWRGFLPDLEVRSQSAS</sequence>
<proteinExistence type="predicted"/>
<evidence type="ECO:0000256" key="1">
    <source>
        <dbReference type="SAM" id="MobiDB-lite"/>
    </source>
</evidence>
<feature type="region of interest" description="Disordered" evidence="1">
    <location>
        <begin position="107"/>
        <end position="196"/>
    </location>
</feature>
<gene>
    <name evidence="3" type="ORF">PCASD_01188</name>
    <name evidence="2" type="ORF">PCASD_25038</name>
</gene>
<evidence type="ECO:0000313" key="3">
    <source>
        <dbReference type="EMBL" id="PLW50952.1"/>
    </source>
</evidence>
<dbReference type="EMBL" id="PGCI01000830">
    <property type="protein sequence ID" value="PLW14158.1"/>
    <property type="molecule type" value="Genomic_DNA"/>
</dbReference>
<evidence type="ECO:0000313" key="4">
    <source>
        <dbReference type="Proteomes" id="UP000235392"/>
    </source>
</evidence>
<dbReference type="EMBL" id="PGCI01000008">
    <property type="protein sequence ID" value="PLW50952.1"/>
    <property type="molecule type" value="Genomic_DNA"/>
</dbReference>